<feature type="region of interest" description="Disordered" evidence="1">
    <location>
        <begin position="241"/>
        <end position="271"/>
    </location>
</feature>
<feature type="region of interest" description="Disordered" evidence="1">
    <location>
        <begin position="631"/>
        <end position="650"/>
    </location>
</feature>
<feature type="compositionally biased region" description="Low complexity" evidence="1">
    <location>
        <begin position="896"/>
        <end position="906"/>
    </location>
</feature>
<feature type="region of interest" description="Disordered" evidence="1">
    <location>
        <begin position="312"/>
        <end position="331"/>
    </location>
</feature>
<evidence type="ECO:0000313" key="2">
    <source>
        <dbReference type="EMBL" id="CAD7241752.1"/>
    </source>
</evidence>
<feature type="region of interest" description="Disordered" evidence="1">
    <location>
        <begin position="410"/>
        <end position="456"/>
    </location>
</feature>
<dbReference type="EMBL" id="LR899689">
    <property type="protein sequence ID" value="CAD7241752.1"/>
    <property type="molecule type" value="Genomic_DNA"/>
</dbReference>
<feature type="compositionally biased region" description="Polar residues" evidence="1">
    <location>
        <begin position="1026"/>
        <end position="1036"/>
    </location>
</feature>
<feature type="compositionally biased region" description="Polar residues" evidence="1">
    <location>
        <begin position="445"/>
        <end position="456"/>
    </location>
</feature>
<feature type="compositionally biased region" description="Polar residues" evidence="1">
    <location>
        <begin position="250"/>
        <end position="271"/>
    </location>
</feature>
<organism evidence="2">
    <name type="scientific">Darwinula stevensoni</name>
    <dbReference type="NCBI Taxonomy" id="69355"/>
    <lineage>
        <taxon>Eukaryota</taxon>
        <taxon>Metazoa</taxon>
        <taxon>Ecdysozoa</taxon>
        <taxon>Arthropoda</taxon>
        <taxon>Crustacea</taxon>
        <taxon>Oligostraca</taxon>
        <taxon>Ostracoda</taxon>
        <taxon>Podocopa</taxon>
        <taxon>Podocopida</taxon>
        <taxon>Darwinulocopina</taxon>
        <taxon>Darwinuloidea</taxon>
        <taxon>Darwinulidae</taxon>
        <taxon>Darwinula</taxon>
    </lineage>
</organism>
<protein>
    <submittedName>
        <fullName evidence="2">Uncharacterized protein</fullName>
    </submittedName>
</protein>
<feature type="compositionally biased region" description="Polar residues" evidence="1">
    <location>
        <begin position="173"/>
        <end position="182"/>
    </location>
</feature>
<accession>A0A7R8X0L8</accession>
<feature type="region of interest" description="Disordered" evidence="1">
    <location>
        <begin position="101"/>
        <end position="208"/>
    </location>
</feature>
<sequence>MHTMFQAGDSDLEDVEVILDRARGPRKCSESSERLKVQTALTSTKSNAQVKAKGMKSSHQETQAKMFMKGNKQTSLQLHMVIEHHQELKFLFIKTPGLLGRKKAQKNRKTNHWSVRKRRTRQRSKSNNERLLPVPVTAAPPMSLPIESPGTRRRGHNVSPTSRYQLRKKSVIGDSSPSTVSHLRQGASDQDVCKQGTERSGTFKSGCNNITGSPDEHSQEAFFEHTSQQVGLPHNPSKGCLSGTDGDTKVGTSPKSHITSQNEMSEESSLCPSDITHLPEAQTDSHEAQYELGIELPNTHHVPIIPILDSQSHNTSHHTHLEGSGSSMSSMDPAHISLECGEDHHKEGELKKRQRMRFIKSSSLSLETEGNQATQCVDGLPLDSQEGKSRESSPSVRFRLRRKTLFEEPCPTSIPDVEQEAKVQNVHKKTETSRTTKSSHKNRESLGTSSNQSQEAVLDWTSSQRYWLRKQHVISDSDPSSISDHEQVAKDLNVHEKESKKIRAAKYDFGNVGESLSSAAKQSQEATKEYSSKGSLTDDHGLKAKDLCESLSVNQHEEHEKSPSMANDTHVQEAHKGAFKYDEMKKKGLSDDLLVSRAPFHELESCNIPSCIPGTHPDADTSLDYEPILHETDKDDNEKKELKDGNTRKQVFPFEDFDPVSIARRKNSFSQEVQNREFSSPIRKSQVCKKSDNAGSGSTSTICEVSETAGMLLPPCSTTTNYAKTSHENGAEIVKVSPNTTQKSSAYQEQGNGRQENLLDDPEKVQLEDSDQQSAQCHPGLSFEDAEGKQCSPVATNASDMVQPSACTPCFISLPKMFLGNDVSNDGLASSTFRSETEEMDYEPEAFGSCVNYADSPIRSTSMADPTKDRNSYEKGNAIASDSSSSDSSSSDDDMSSSSSSSSLSSKAGNLGQLPSGSCSSWSNSSKEEAGTREKISLHSDDEKGPQKNEDPKLSESADNEDGRQSFKWKKQRTFSAPGSIVEEVGEDDAIVIDDEDDLPILSVSDTSDGGCEEEKGSEGSQQDSHGMSVTSITKSDDSQLWISVHSCKSTATPGGARHEVVSQVVETENYEKIEHMTGPCHLSQVKPSKTASPEKSPANKKEKETFGAILRNIYQRSCYQHIFSECFGTCRYNHNVMLADVMSHQEELSWDYDQAVSHFHWVMGKERRFRRLKIDIFCHLVESLLNADQSGESLKVICQYGPRSPRVLDLLMKKVEEIGTKLQPFQQLHPLIQKVRKHAYVPTATQMICILDIMLYHRCTEGLLDWADYLVQQSLMVLPKSILNRTVSLVLSTTKQDPHQNWLTKFYAVLAKMSESDICNMDPYHATLVIDALDQNGYGAEAMYLRNMVFPQEASVSQQRHSSGPVWASAAQRQIDLQNSAFGKKRMSDLMHRMPIQDGSDSEEKSQVESQRQVFMLMQQNAYGEIAQLLMDLDMSTKAGHMCVQQITKHLISSGCPGQDFDVFVTKIFEHMKDKYPSSDILQKVAEIAACLLSHLKEQKCSDNEFLRVLDVVMLQNLDLMQVSKESQRKESGYIILLYIQLLGKTNRLPEVVPKLKELRGSLPSLKPAHVDFACHVMKKVINKCILNVKLCSEALECFRFLLEVCQDGILQDKIGESSCDGGPNSYLEQIEGLLAGMAMSVFNSRSASHINKLKDLAMEKKEFFFTPVHLPILREMVVHLVNLEVLEDAKAWFTICSRKGLLVPFSKTGPSSGLIVTPSPSESLGDVLLRMREALDRIQDSFPLFRITPQNLAPNAVIFQSSYEENRCYRLNLLSVSLRLTSLQFE</sequence>
<feature type="region of interest" description="Disordered" evidence="1">
    <location>
        <begin position="362"/>
        <end position="396"/>
    </location>
</feature>
<feature type="region of interest" description="Disordered" evidence="1">
    <location>
        <begin position="1082"/>
        <end position="1102"/>
    </location>
</feature>
<proteinExistence type="predicted"/>
<evidence type="ECO:0000313" key="3">
    <source>
        <dbReference type="Proteomes" id="UP000677054"/>
    </source>
</evidence>
<reference evidence="2" key="1">
    <citation type="submission" date="2020-11" db="EMBL/GenBank/DDBJ databases">
        <authorList>
            <person name="Tran Van P."/>
        </authorList>
    </citation>
    <scope>NUCLEOTIDE SEQUENCE</scope>
</reference>
<feature type="compositionally biased region" description="Low complexity" evidence="1">
    <location>
        <begin position="916"/>
        <end position="925"/>
    </location>
</feature>
<feature type="compositionally biased region" description="Acidic residues" evidence="1">
    <location>
        <begin position="984"/>
        <end position="999"/>
    </location>
</feature>
<feature type="region of interest" description="Disordered" evidence="1">
    <location>
        <begin position="666"/>
        <end position="699"/>
    </location>
</feature>
<feature type="compositionally biased region" description="Polar residues" evidence="1">
    <location>
        <begin position="668"/>
        <end position="678"/>
    </location>
</feature>
<evidence type="ECO:0000256" key="1">
    <source>
        <dbReference type="SAM" id="MobiDB-lite"/>
    </source>
</evidence>
<feature type="compositionally biased region" description="Polar residues" evidence="1">
    <location>
        <begin position="198"/>
        <end position="208"/>
    </location>
</feature>
<feature type="compositionally biased region" description="Polar residues" evidence="1">
    <location>
        <begin position="362"/>
        <end position="375"/>
    </location>
</feature>
<dbReference type="Proteomes" id="UP000677054">
    <property type="component" value="Unassembled WGS sequence"/>
</dbReference>
<feature type="region of interest" description="Disordered" evidence="1">
    <location>
        <begin position="736"/>
        <end position="756"/>
    </location>
</feature>
<feature type="region of interest" description="Disordered" evidence="1">
    <location>
        <begin position="853"/>
        <end position="1036"/>
    </location>
</feature>
<feature type="compositionally biased region" description="Basic residues" evidence="1">
    <location>
        <begin position="101"/>
        <end position="124"/>
    </location>
</feature>
<dbReference type="EMBL" id="CAJPEV010000172">
    <property type="protein sequence ID" value="CAG0881792.1"/>
    <property type="molecule type" value="Genomic_DNA"/>
</dbReference>
<keyword evidence="3" id="KW-1185">Reference proteome</keyword>
<feature type="compositionally biased region" description="Basic and acidic residues" evidence="1">
    <location>
        <begin position="926"/>
        <end position="965"/>
    </location>
</feature>
<feature type="compositionally biased region" description="Polar residues" evidence="1">
    <location>
        <begin position="737"/>
        <end position="755"/>
    </location>
</feature>
<gene>
    <name evidence="2" type="ORF">DSTB1V02_LOCUS1732</name>
</gene>
<feature type="compositionally biased region" description="Basic and acidic residues" evidence="1">
    <location>
        <begin position="631"/>
        <end position="647"/>
    </location>
</feature>
<name>A0A7R8X0L8_9CRUS</name>